<dbReference type="GO" id="GO:0003677">
    <property type="term" value="F:DNA binding"/>
    <property type="evidence" value="ECO:0007669"/>
    <property type="project" value="InterPro"/>
</dbReference>
<evidence type="ECO:0000256" key="4">
    <source>
        <dbReference type="ARBA" id="ARBA00022840"/>
    </source>
</evidence>
<protein>
    <recommendedName>
        <fullName evidence="8">Helicase ATP-binding domain-containing protein</fullName>
    </recommendedName>
</protein>
<evidence type="ECO:0000259" key="5">
    <source>
        <dbReference type="PROSITE" id="PS50800"/>
    </source>
</evidence>
<dbReference type="InterPro" id="IPR014001">
    <property type="entry name" value="Helicase_ATP-bd"/>
</dbReference>
<dbReference type="AlphaFoldDB" id="A0A6C0IF92"/>
<keyword evidence="4" id="KW-0067">ATP-binding</keyword>
<dbReference type="Gene3D" id="1.10.720.30">
    <property type="entry name" value="SAP domain"/>
    <property type="match status" value="1"/>
</dbReference>
<dbReference type="SUPFAM" id="SSF52540">
    <property type="entry name" value="P-loop containing nucleoside triphosphate hydrolases"/>
    <property type="match status" value="2"/>
</dbReference>
<dbReference type="SMART" id="SM00487">
    <property type="entry name" value="DEXDc"/>
    <property type="match status" value="1"/>
</dbReference>
<evidence type="ECO:0008006" key="8">
    <source>
        <dbReference type="Google" id="ProtNLM"/>
    </source>
</evidence>
<dbReference type="InterPro" id="IPR036361">
    <property type="entry name" value="SAP_dom_sf"/>
</dbReference>
<dbReference type="Pfam" id="PF04851">
    <property type="entry name" value="ResIII"/>
    <property type="match status" value="1"/>
</dbReference>
<dbReference type="InterPro" id="IPR006935">
    <property type="entry name" value="Helicase/UvrB_N"/>
</dbReference>
<dbReference type="InterPro" id="IPR003034">
    <property type="entry name" value="SAP_dom"/>
</dbReference>
<evidence type="ECO:0000256" key="2">
    <source>
        <dbReference type="ARBA" id="ARBA00022801"/>
    </source>
</evidence>
<reference evidence="7" key="1">
    <citation type="journal article" date="2020" name="Nature">
        <title>Giant virus diversity and host interactions through global metagenomics.</title>
        <authorList>
            <person name="Schulz F."/>
            <person name="Roux S."/>
            <person name="Paez-Espino D."/>
            <person name="Jungbluth S."/>
            <person name="Walsh D.A."/>
            <person name="Denef V.J."/>
            <person name="McMahon K.D."/>
            <person name="Konstantinidis K.T."/>
            <person name="Eloe-Fadrosh E.A."/>
            <person name="Kyrpides N.C."/>
            <person name="Woyke T."/>
        </authorList>
    </citation>
    <scope>NUCLEOTIDE SEQUENCE</scope>
    <source>
        <strain evidence="7">GVMAG-M-3300023184-77</strain>
    </source>
</reference>
<feature type="domain" description="SAP" evidence="5">
    <location>
        <begin position="183"/>
        <end position="217"/>
    </location>
</feature>
<dbReference type="EMBL" id="MN740165">
    <property type="protein sequence ID" value="QHT91320.1"/>
    <property type="molecule type" value="Genomic_DNA"/>
</dbReference>
<dbReference type="InterPro" id="IPR050615">
    <property type="entry name" value="ATP-dep_DNA_Helicase"/>
</dbReference>
<dbReference type="GO" id="GO:0004386">
    <property type="term" value="F:helicase activity"/>
    <property type="evidence" value="ECO:0007669"/>
    <property type="project" value="UniProtKB-KW"/>
</dbReference>
<dbReference type="PANTHER" id="PTHR11274">
    <property type="entry name" value="RAD25/XP-B DNA REPAIR HELICASE"/>
    <property type="match status" value="1"/>
</dbReference>
<name>A0A6C0IF92_9ZZZZ</name>
<keyword evidence="3" id="KW-0347">Helicase</keyword>
<dbReference type="PROSITE" id="PS51192">
    <property type="entry name" value="HELICASE_ATP_BIND_1"/>
    <property type="match status" value="1"/>
</dbReference>
<dbReference type="PANTHER" id="PTHR11274:SF0">
    <property type="entry name" value="GENERAL TRANSCRIPTION AND DNA REPAIR FACTOR IIH HELICASE SUBUNIT XPB"/>
    <property type="match status" value="1"/>
</dbReference>
<evidence type="ECO:0000313" key="7">
    <source>
        <dbReference type="EMBL" id="QHT91320.1"/>
    </source>
</evidence>
<dbReference type="GO" id="GO:0005524">
    <property type="term" value="F:ATP binding"/>
    <property type="evidence" value="ECO:0007669"/>
    <property type="project" value="UniProtKB-KW"/>
</dbReference>
<dbReference type="Gene3D" id="3.40.50.300">
    <property type="entry name" value="P-loop containing nucleotide triphosphate hydrolases"/>
    <property type="match status" value="2"/>
</dbReference>
<keyword evidence="2" id="KW-0378">Hydrolase</keyword>
<evidence type="ECO:0000256" key="1">
    <source>
        <dbReference type="ARBA" id="ARBA00022741"/>
    </source>
</evidence>
<dbReference type="PROSITE" id="PS50800">
    <property type="entry name" value="SAP"/>
    <property type="match status" value="1"/>
</dbReference>
<keyword evidence="1" id="KW-0547">Nucleotide-binding</keyword>
<evidence type="ECO:0000259" key="6">
    <source>
        <dbReference type="PROSITE" id="PS51192"/>
    </source>
</evidence>
<dbReference type="SUPFAM" id="SSF68906">
    <property type="entry name" value="SAP domain"/>
    <property type="match status" value="1"/>
</dbReference>
<proteinExistence type="predicted"/>
<accession>A0A6C0IF92</accession>
<organism evidence="7">
    <name type="scientific">viral metagenome</name>
    <dbReference type="NCBI Taxonomy" id="1070528"/>
    <lineage>
        <taxon>unclassified sequences</taxon>
        <taxon>metagenomes</taxon>
        <taxon>organismal metagenomes</taxon>
    </lineage>
</organism>
<feature type="domain" description="Helicase ATP-binding" evidence="6">
    <location>
        <begin position="106"/>
        <end position="305"/>
    </location>
</feature>
<sequence>MENKNKLITHKGYAIRKSFLSEKQIELIEKHCIVEPKSDDRFGGKKEDNKFKIYKESTERYYLPREWALQHFGEPDENLLSEGFDLSDDAAKFVGTPYEYQTNIINMYLTAPRNGLICVPCGKGKTFMALNIASQIKKRFLIVVDKEFLMNQWKNEIKNVMPKLTIGILQGDTCQVGKEVIEADEPNISELKTLLKENNLRVGGTKTELIERLKEAKIQYKKPYTIVTYDCTICMIQTLCLRDFGSNFFKEYGFTIFDECHHLGAQYFSRTLQKIQTKKLLGLSATPKREDGLTKVFEMFLGKAIYWEKVREPDPTVQVKGVHITCDDPEYMKVPYDYKRDVIIGRLITNIVECKERTEEIVKWVHNICKDSNRKLLILSARIEHLKTIDTLVNSEITRSYYIGGMKEEVRETGALNSQVILASYSMASEAMNIKALNAVILASPRSSIEQSTGRILRVRVSERVVEPLIIDIIDPHDTTISQWKRRVMYYKKCKYDIKEYKQGSQEINNTITVPDDNGCLIMDED</sequence>
<evidence type="ECO:0000256" key="3">
    <source>
        <dbReference type="ARBA" id="ARBA00022806"/>
    </source>
</evidence>
<dbReference type="InterPro" id="IPR027417">
    <property type="entry name" value="P-loop_NTPase"/>
</dbReference>
<dbReference type="GO" id="GO:0016787">
    <property type="term" value="F:hydrolase activity"/>
    <property type="evidence" value="ECO:0007669"/>
    <property type="project" value="UniProtKB-KW"/>
</dbReference>